<accession>A0A450W8C4</accession>
<organism evidence="1">
    <name type="scientific">Candidatus Kentrum sp. LPFa</name>
    <dbReference type="NCBI Taxonomy" id="2126335"/>
    <lineage>
        <taxon>Bacteria</taxon>
        <taxon>Pseudomonadati</taxon>
        <taxon>Pseudomonadota</taxon>
        <taxon>Gammaproteobacteria</taxon>
        <taxon>Candidatus Kentrum</taxon>
    </lineage>
</organism>
<dbReference type="EMBL" id="CAADFP010000133">
    <property type="protein sequence ID" value="VFK31272.1"/>
    <property type="molecule type" value="Genomic_DNA"/>
</dbReference>
<dbReference type="EMBL" id="CAADFM010000086">
    <property type="protein sequence ID" value="VFK13306.1"/>
    <property type="molecule type" value="Genomic_DNA"/>
</dbReference>
<dbReference type="AlphaFoldDB" id="A0A450W8C4"/>
<proteinExistence type="predicted"/>
<evidence type="ECO:0000313" key="2">
    <source>
        <dbReference type="EMBL" id="VFK31272.1"/>
    </source>
</evidence>
<evidence type="ECO:0000313" key="1">
    <source>
        <dbReference type="EMBL" id="VFK13306.1"/>
    </source>
</evidence>
<gene>
    <name evidence="1" type="ORF">BECKLPF1236A_GA0070988_100863</name>
    <name evidence="2" type="ORF">BECKLPF1236C_GA0070990_101333</name>
</gene>
<protein>
    <submittedName>
        <fullName evidence="1">Uncharacterized protein</fullName>
    </submittedName>
</protein>
<name>A0A450W8C4_9GAMM</name>
<sequence>MVEHLKNRNKGQVRGVRYRLFWLAFTVPCQPYNKALGRYDEGFVMPTGGFGKPSESLGGSSENPVRSAKNLVRPAENFVCSLNISRKAYRMAR</sequence>
<reference evidence="1" key="1">
    <citation type="submission" date="2019-02" db="EMBL/GenBank/DDBJ databases">
        <authorList>
            <person name="Gruber-Vodicka R. H."/>
            <person name="Seah K. B. B."/>
        </authorList>
    </citation>
    <scope>NUCLEOTIDE SEQUENCE</scope>
    <source>
        <strain evidence="1">BECK_S312</strain>
        <strain evidence="2">BECK_S426</strain>
    </source>
</reference>